<name>T0MDB2_9MICR</name>
<dbReference type="HOGENOM" id="CLU_108130_2_1_1"/>
<protein>
    <submittedName>
        <fullName evidence="1">Uncharacterized protein</fullName>
    </submittedName>
</protein>
<accession>T0MDB2</accession>
<proteinExistence type="predicted"/>
<dbReference type="VEuPathDB" id="MicrosporidiaDB:NAPIS_ORF01222"/>
<evidence type="ECO:0000313" key="2">
    <source>
        <dbReference type="Proteomes" id="UP000053780"/>
    </source>
</evidence>
<dbReference type="OrthoDB" id="2193044at2759"/>
<dbReference type="EMBL" id="KE647164">
    <property type="protein sequence ID" value="EQB61241.1"/>
    <property type="molecule type" value="Genomic_DNA"/>
</dbReference>
<evidence type="ECO:0000313" key="1">
    <source>
        <dbReference type="EMBL" id="EQB61241.1"/>
    </source>
</evidence>
<dbReference type="AlphaFoldDB" id="T0MDB2"/>
<keyword evidence="2" id="KW-1185">Reference proteome</keyword>
<organism evidence="1 2">
    <name type="scientific">Vairimorpha apis BRL 01</name>
    <dbReference type="NCBI Taxonomy" id="1037528"/>
    <lineage>
        <taxon>Eukaryota</taxon>
        <taxon>Fungi</taxon>
        <taxon>Fungi incertae sedis</taxon>
        <taxon>Microsporidia</taxon>
        <taxon>Nosematidae</taxon>
        <taxon>Vairimorpha</taxon>
    </lineage>
</organism>
<dbReference type="Proteomes" id="UP000053780">
    <property type="component" value="Unassembled WGS sequence"/>
</dbReference>
<reference evidence="1 2" key="1">
    <citation type="journal article" date="2013" name="BMC Genomics">
        <title>Genome sequencing and comparative genomics of honey bee microsporidia, Nosema apis reveal novel insights into host-parasite interactions.</title>
        <authorList>
            <person name="Chen Yp."/>
            <person name="Pettis J.S."/>
            <person name="Zhao Y."/>
            <person name="Liu X."/>
            <person name="Tallon L.J."/>
            <person name="Sadzewicz L.D."/>
            <person name="Li R."/>
            <person name="Zheng H."/>
            <person name="Huang S."/>
            <person name="Zhang X."/>
            <person name="Hamilton M.C."/>
            <person name="Pernal S.F."/>
            <person name="Melathopoulos A.P."/>
            <person name="Yan X."/>
            <person name="Evans J.D."/>
        </authorList>
    </citation>
    <scope>NUCLEOTIDE SEQUENCE [LARGE SCALE GENOMIC DNA]</scope>
    <source>
        <strain evidence="1 2">BRL 01</strain>
    </source>
</reference>
<sequence length="141" mass="16486">MKTNNTTIKTYVNISYNKPDLFLIDKIKKELLIVEKGVISLDNLQQDESEKLRNYDEFSNELVLIHGFKTKNIPYVKRGTELGITDQIEAYIQFTALKKTLESISIEYRRGGRITETKETDQQTIVFPRIDTSVNKLYYKK</sequence>
<gene>
    <name evidence="1" type="ORF">NAPIS_ORF01222</name>
</gene>